<dbReference type="Proteomes" id="UP001597229">
    <property type="component" value="Unassembled WGS sequence"/>
</dbReference>
<keyword evidence="7" id="KW-1185">Reference proteome</keyword>
<name>A0ABW3VT86_9ACTN</name>
<reference evidence="7" key="1">
    <citation type="journal article" date="2019" name="Int. J. Syst. Evol. Microbiol.">
        <title>The Global Catalogue of Microorganisms (GCM) 10K type strain sequencing project: providing services to taxonomists for standard genome sequencing and annotation.</title>
        <authorList>
            <consortium name="The Broad Institute Genomics Platform"/>
            <consortium name="The Broad Institute Genome Sequencing Center for Infectious Disease"/>
            <person name="Wu L."/>
            <person name="Ma J."/>
        </authorList>
    </citation>
    <scope>NUCLEOTIDE SEQUENCE [LARGE SCALE GENOMIC DNA]</scope>
    <source>
        <strain evidence="7">CCUG 52478</strain>
    </source>
</reference>
<evidence type="ECO:0000256" key="3">
    <source>
        <dbReference type="ARBA" id="ARBA00023125"/>
    </source>
</evidence>
<evidence type="ECO:0000313" key="7">
    <source>
        <dbReference type="Proteomes" id="UP001597229"/>
    </source>
</evidence>
<dbReference type="SUPFAM" id="SSF46785">
    <property type="entry name" value="Winged helix' DNA-binding domain"/>
    <property type="match status" value="1"/>
</dbReference>
<dbReference type="InterPro" id="IPR036388">
    <property type="entry name" value="WH-like_DNA-bd_sf"/>
</dbReference>
<organism evidence="6 7">
    <name type="scientific">Nocardioides ginsengisoli</name>
    <dbReference type="NCBI Taxonomy" id="363868"/>
    <lineage>
        <taxon>Bacteria</taxon>
        <taxon>Bacillati</taxon>
        <taxon>Actinomycetota</taxon>
        <taxon>Actinomycetes</taxon>
        <taxon>Propionibacteriales</taxon>
        <taxon>Nocardioidaceae</taxon>
        <taxon>Nocardioides</taxon>
    </lineage>
</organism>
<dbReference type="PRINTS" id="PR00039">
    <property type="entry name" value="HTHLYSR"/>
</dbReference>
<keyword evidence="2" id="KW-0805">Transcription regulation</keyword>
<evidence type="ECO:0000259" key="5">
    <source>
        <dbReference type="PROSITE" id="PS50931"/>
    </source>
</evidence>
<dbReference type="InterPro" id="IPR036390">
    <property type="entry name" value="WH_DNA-bd_sf"/>
</dbReference>
<comment type="caution">
    <text evidence="6">The sequence shown here is derived from an EMBL/GenBank/DDBJ whole genome shotgun (WGS) entry which is preliminary data.</text>
</comment>
<protein>
    <submittedName>
        <fullName evidence="6">LysR family transcriptional regulator</fullName>
    </submittedName>
</protein>
<dbReference type="SUPFAM" id="SSF53850">
    <property type="entry name" value="Periplasmic binding protein-like II"/>
    <property type="match status" value="1"/>
</dbReference>
<accession>A0ABW3VT86</accession>
<dbReference type="RefSeq" id="WP_367921315.1">
    <property type="nucleotide sequence ID" value="NZ_BAABAC010000041.1"/>
</dbReference>
<evidence type="ECO:0000256" key="1">
    <source>
        <dbReference type="ARBA" id="ARBA00009437"/>
    </source>
</evidence>
<dbReference type="Pfam" id="PF00126">
    <property type="entry name" value="HTH_1"/>
    <property type="match status" value="1"/>
</dbReference>
<feature type="domain" description="HTH lysR-type" evidence="5">
    <location>
        <begin position="1"/>
        <end position="58"/>
    </location>
</feature>
<proteinExistence type="inferred from homology"/>
<dbReference type="PANTHER" id="PTHR30346:SF28">
    <property type="entry name" value="HTH-TYPE TRANSCRIPTIONAL REGULATOR CYNR"/>
    <property type="match status" value="1"/>
</dbReference>
<evidence type="ECO:0000256" key="2">
    <source>
        <dbReference type="ARBA" id="ARBA00023015"/>
    </source>
</evidence>
<comment type="similarity">
    <text evidence="1">Belongs to the LysR transcriptional regulatory family.</text>
</comment>
<dbReference type="EMBL" id="JBHTLX010000002">
    <property type="protein sequence ID" value="MFD1246291.1"/>
    <property type="molecule type" value="Genomic_DNA"/>
</dbReference>
<dbReference type="InterPro" id="IPR005119">
    <property type="entry name" value="LysR_subst-bd"/>
</dbReference>
<dbReference type="Gene3D" id="3.40.190.10">
    <property type="entry name" value="Periplasmic binding protein-like II"/>
    <property type="match status" value="2"/>
</dbReference>
<keyword evidence="4" id="KW-0804">Transcription</keyword>
<dbReference type="Pfam" id="PF03466">
    <property type="entry name" value="LysR_substrate"/>
    <property type="match status" value="1"/>
</dbReference>
<evidence type="ECO:0000256" key="4">
    <source>
        <dbReference type="ARBA" id="ARBA00023163"/>
    </source>
</evidence>
<dbReference type="CDD" id="cd05466">
    <property type="entry name" value="PBP2_LTTR_substrate"/>
    <property type="match status" value="1"/>
</dbReference>
<sequence>MRIEQLEYVAAAIEHRSLRRAGERLHVSQAALSEGISKLERELGVDLLERHRAGVRPTETGALLLPHVLEALEALERVRTAGHGHQALPVRLRVGTVNAGTASLLLPAAQAVTARHAGTSVDIQSLQQADIVTRLGDGALDLGLINVLDGDDPPPDLSPVPLRTGTPMVVLSTTHPLAGESSVGIDALRDEPFIGMRSGYLMHRYAHRLFGDDLPRTWHTTDGAEMGAVMVAEGLGVTILPDYSVNGSALERAGLITTRPIAGTDATVSVVALHRRSARKPVALQDLLIELRRASDTTYQPEAAV</sequence>
<keyword evidence="3" id="KW-0238">DNA-binding</keyword>
<dbReference type="InterPro" id="IPR000847">
    <property type="entry name" value="LysR_HTH_N"/>
</dbReference>
<evidence type="ECO:0000313" key="6">
    <source>
        <dbReference type="EMBL" id="MFD1246291.1"/>
    </source>
</evidence>
<dbReference type="PROSITE" id="PS50931">
    <property type="entry name" value="HTH_LYSR"/>
    <property type="match status" value="1"/>
</dbReference>
<dbReference type="PANTHER" id="PTHR30346">
    <property type="entry name" value="TRANSCRIPTIONAL DUAL REGULATOR HCAR-RELATED"/>
    <property type="match status" value="1"/>
</dbReference>
<dbReference type="Gene3D" id="1.10.10.10">
    <property type="entry name" value="Winged helix-like DNA-binding domain superfamily/Winged helix DNA-binding domain"/>
    <property type="match status" value="1"/>
</dbReference>
<gene>
    <name evidence="6" type="ORF">ACFQ3F_00685</name>
</gene>